<dbReference type="InParanoid" id="A0A0C3P3D2"/>
<dbReference type="Proteomes" id="UP000054217">
    <property type="component" value="Unassembled WGS sequence"/>
</dbReference>
<dbReference type="AlphaFoldDB" id="A0A0C3P3D2"/>
<dbReference type="EMBL" id="KN831959">
    <property type="protein sequence ID" value="KIO07540.1"/>
    <property type="molecule type" value="Genomic_DNA"/>
</dbReference>
<evidence type="ECO:0000313" key="1">
    <source>
        <dbReference type="EMBL" id="KIO07540.1"/>
    </source>
</evidence>
<reference evidence="1 2" key="1">
    <citation type="submission" date="2014-04" db="EMBL/GenBank/DDBJ databases">
        <authorList>
            <consortium name="DOE Joint Genome Institute"/>
            <person name="Kuo A."/>
            <person name="Kohler A."/>
            <person name="Costa M.D."/>
            <person name="Nagy L.G."/>
            <person name="Floudas D."/>
            <person name="Copeland A."/>
            <person name="Barry K.W."/>
            <person name="Cichocki N."/>
            <person name="Veneault-Fourrey C."/>
            <person name="LaButti K."/>
            <person name="Lindquist E.A."/>
            <person name="Lipzen A."/>
            <person name="Lundell T."/>
            <person name="Morin E."/>
            <person name="Murat C."/>
            <person name="Sun H."/>
            <person name="Tunlid A."/>
            <person name="Henrissat B."/>
            <person name="Grigoriev I.V."/>
            <person name="Hibbett D.S."/>
            <person name="Martin F."/>
            <person name="Nordberg H.P."/>
            <person name="Cantor M.N."/>
            <person name="Hua S.X."/>
        </authorList>
    </citation>
    <scope>NUCLEOTIDE SEQUENCE [LARGE SCALE GENOMIC DNA]</scope>
    <source>
        <strain evidence="1 2">Marx 270</strain>
    </source>
</reference>
<name>A0A0C3P3D2_PISTI</name>
<organism evidence="1 2">
    <name type="scientific">Pisolithus tinctorius Marx 270</name>
    <dbReference type="NCBI Taxonomy" id="870435"/>
    <lineage>
        <taxon>Eukaryota</taxon>
        <taxon>Fungi</taxon>
        <taxon>Dikarya</taxon>
        <taxon>Basidiomycota</taxon>
        <taxon>Agaricomycotina</taxon>
        <taxon>Agaricomycetes</taxon>
        <taxon>Agaricomycetidae</taxon>
        <taxon>Boletales</taxon>
        <taxon>Sclerodermatineae</taxon>
        <taxon>Pisolithaceae</taxon>
        <taxon>Pisolithus</taxon>
    </lineage>
</organism>
<accession>A0A0C3P3D2</accession>
<sequence length="57" mass="6233">MERSRECLLRGVGGRVLIATAVDIQYQEGRNAIAAPKALACVPISDWHPPHMAGFRC</sequence>
<reference evidence="2" key="2">
    <citation type="submission" date="2015-01" db="EMBL/GenBank/DDBJ databases">
        <title>Evolutionary Origins and Diversification of the Mycorrhizal Mutualists.</title>
        <authorList>
            <consortium name="DOE Joint Genome Institute"/>
            <consortium name="Mycorrhizal Genomics Consortium"/>
            <person name="Kohler A."/>
            <person name="Kuo A."/>
            <person name="Nagy L.G."/>
            <person name="Floudas D."/>
            <person name="Copeland A."/>
            <person name="Barry K.W."/>
            <person name="Cichocki N."/>
            <person name="Veneault-Fourrey C."/>
            <person name="LaButti K."/>
            <person name="Lindquist E.A."/>
            <person name="Lipzen A."/>
            <person name="Lundell T."/>
            <person name="Morin E."/>
            <person name="Murat C."/>
            <person name="Riley R."/>
            <person name="Ohm R."/>
            <person name="Sun H."/>
            <person name="Tunlid A."/>
            <person name="Henrissat B."/>
            <person name="Grigoriev I.V."/>
            <person name="Hibbett D.S."/>
            <person name="Martin F."/>
        </authorList>
    </citation>
    <scope>NUCLEOTIDE SEQUENCE [LARGE SCALE GENOMIC DNA]</scope>
    <source>
        <strain evidence="2">Marx 270</strain>
    </source>
</reference>
<evidence type="ECO:0000313" key="2">
    <source>
        <dbReference type="Proteomes" id="UP000054217"/>
    </source>
</evidence>
<gene>
    <name evidence="1" type="ORF">M404DRAFT_997727</name>
</gene>
<proteinExistence type="predicted"/>
<protein>
    <submittedName>
        <fullName evidence="1">Uncharacterized protein</fullName>
    </submittedName>
</protein>
<keyword evidence="2" id="KW-1185">Reference proteome</keyword>
<dbReference type="HOGENOM" id="CLU_2997402_0_0_1"/>